<accession>G7TEQ3</accession>
<protein>
    <submittedName>
        <fullName evidence="1">Uncharacterized protein</fullName>
    </submittedName>
</protein>
<evidence type="ECO:0000313" key="2">
    <source>
        <dbReference type="Proteomes" id="UP000008851"/>
    </source>
</evidence>
<dbReference type="HOGENOM" id="CLU_2866746_0_0_6"/>
<dbReference type="Proteomes" id="UP000008851">
    <property type="component" value="Chromosome"/>
</dbReference>
<evidence type="ECO:0000313" key="1">
    <source>
        <dbReference type="EMBL" id="AEQ96418.1"/>
    </source>
</evidence>
<gene>
    <name evidence="1" type="ORF">XOC_2281</name>
</gene>
<proteinExistence type="predicted"/>
<sequence length="64" mass="6977">MHLGTASALITARAVLRNAGWGALGLQWPANARPPPHRTTDRTQPRAIHALGLQLRDYVADIQL</sequence>
<name>G7TEQ3_XANOB</name>
<organism evidence="1 2">
    <name type="scientific">Xanthomonas oryzae pv. oryzicola (strain BLS256)</name>
    <dbReference type="NCBI Taxonomy" id="383407"/>
    <lineage>
        <taxon>Bacteria</taxon>
        <taxon>Pseudomonadati</taxon>
        <taxon>Pseudomonadota</taxon>
        <taxon>Gammaproteobacteria</taxon>
        <taxon>Lysobacterales</taxon>
        <taxon>Lysobacteraceae</taxon>
        <taxon>Xanthomonas</taxon>
    </lineage>
</organism>
<reference evidence="1 2" key="1">
    <citation type="journal article" date="2011" name="J. Bacteriol.">
        <title>Two new complete genome sequences offer insight into host and tissue specificity of plant pathogenic Xanthomonas spp.</title>
        <authorList>
            <person name="Bogdanove A.J."/>
            <person name="Koebnik R."/>
            <person name="Lu H."/>
            <person name="Furutani A."/>
            <person name="Angiuoli S.V."/>
            <person name="Patil P.B."/>
            <person name="Van Sluys M.A."/>
            <person name="Ryan R.P."/>
            <person name="Meyer D.F."/>
            <person name="Han S.W."/>
            <person name="Aparna G."/>
            <person name="Rajaram M."/>
            <person name="Delcher A.L."/>
            <person name="Phillippy A.M."/>
            <person name="Puiu D."/>
            <person name="Schatz M.C."/>
            <person name="Shumway M."/>
            <person name="Sommer D.D."/>
            <person name="Trapnell C."/>
            <person name="Benahmed F."/>
            <person name="Dimitrov G."/>
            <person name="Madupu R."/>
            <person name="Radune D."/>
            <person name="Sullivan S."/>
            <person name="Jha G."/>
            <person name="Ishihara H."/>
            <person name="Lee S.W."/>
            <person name="Pandey A."/>
            <person name="Sharma V."/>
            <person name="Sriariyanun M."/>
            <person name="Szurek B."/>
            <person name="Vera-Cruz C.M."/>
            <person name="Dorman K.S."/>
            <person name="Ronald P.C."/>
            <person name="Verdier V."/>
            <person name="Dow J.M."/>
            <person name="Sonti R.V."/>
            <person name="Tsuge S."/>
            <person name="Brendel V.P."/>
            <person name="Rabinowicz P.D."/>
            <person name="Leach J.E."/>
            <person name="White F.F."/>
            <person name="Salzberg S.L."/>
        </authorList>
    </citation>
    <scope>NUCLEOTIDE SEQUENCE [LARGE SCALE GENOMIC DNA]</scope>
    <source>
        <strain evidence="1 2">BLS256</strain>
    </source>
</reference>
<dbReference type="AlphaFoldDB" id="G7TEQ3"/>
<dbReference type="EMBL" id="CP003057">
    <property type="protein sequence ID" value="AEQ96418.1"/>
    <property type="molecule type" value="Genomic_DNA"/>
</dbReference>
<dbReference type="KEGG" id="xor:XOC_2281"/>